<keyword evidence="4" id="KW-1185">Reference proteome</keyword>
<sequence>MRKVHRPGTFMSLVYAPFKALKSYASAIFTSSCKECGAMLRKLELTRKLIIYSLMLSGAAIYIYREVKKRKDRRIIEEELERIHQLEKKNESSRSTEENIGEIAKDGNDTQPFFSIPIFENIKNISDDEKKRREDREKDFEETKKLNKIEEQRLEAESEAREIIIEQNRKAMNFVL</sequence>
<protein>
    <submittedName>
        <fullName evidence="3">Uncharacterized protein</fullName>
    </submittedName>
</protein>
<organism evidence="3 4">
    <name type="scientific">Caenorhabditis auriculariae</name>
    <dbReference type="NCBI Taxonomy" id="2777116"/>
    <lineage>
        <taxon>Eukaryota</taxon>
        <taxon>Metazoa</taxon>
        <taxon>Ecdysozoa</taxon>
        <taxon>Nematoda</taxon>
        <taxon>Chromadorea</taxon>
        <taxon>Rhabditida</taxon>
        <taxon>Rhabditina</taxon>
        <taxon>Rhabditomorpha</taxon>
        <taxon>Rhabditoidea</taxon>
        <taxon>Rhabditidae</taxon>
        <taxon>Peloderinae</taxon>
        <taxon>Caenorhabditis</taxon>
    </lineage>
</organism>
<evidence type="ECO:0000256" key="2">
    <source>
        <dbReference type="SAM" id="Phobius"/>
    </source>
</evidence>
<keyword evidence="2" id="KW-0812">Transmembrane</keyword>
<evidence type="ECO:0000313" key="4">
    <source>
        <dbReference type="Proteomes" id="UP000835052"/>
    </source>
</evidence>
<proteinExistence type="predicted"/>
<feature type="transmembrane region" description="Helical" evidence="2">
    <location>
        <begin position="49"/>
        <end position="65"/>
    </location>
</feature>
<reference evidence="3" key="1">
    <citation type="submission" date="2020-10" db="EMBL/GenBank/DDBJ databases">
        <authorList>
            <person name="Kikuchi T."/>
        </authorList>
    </citation>
    <scope>NUCLEOTIDE SEQUENCE</scope>
    <source>
        <strain evidence="3">NKZ352</strain>
    </source>
</reference>
<keyword evidence="2" id="KW-1133">Transmembrane helix</keyword>
<dbReference type="Proteomes" id="UP000835052">
    <property type="component" value="Unassembled WGS sequence"/>
</dbReference>
<keyword evidence="2" id="KW-0472">Membrane</keyword>
<evidence type="ECO:0000313" key="3">
    <source>
        <dbReference type="EMBL" id="CAD6192352.1"/>
    </source>
</evidence>
<accession>A0A8S1HB23</accession>
<evidence type="ECO:0000256" key="1">
    <source>
        <dbReference type="SAM" id="MobiDB-lite"/>
    </source>
</evidence>
<gene>
    <name evidence="3" type="ORF">CAUJ_LOCUS8271</name>
</gene>
<name>A0A8S1HB23_9PELO</name>
<comment type="caution">
    <text evidence="3">The sequence shown here is derived from an EMBL/GenBank/DDBJ whole genome shotgun (WGS) entry which is preliminary data.</text>
</comment>
<feature type="region of interest" description="Disordered" evidence="1">
    <location>
        <begin position="88"/>
        <end position="107"/>
    </location>
</feature>
<dbReference type="EMBL" id="CAJGYM010000027">
    <property type="protein sequence ID" value="CAD6192352.1"/>
    <property type="molecule type" value="Genomic_DNA"/>
</dbReference>
<dbReference type="AlphaFoldDB" id="A0A8S1HB23"/>
<dbReference type="PROSITE" id="PS51257">
    <property type="entry name" value="PROKAR_LIPOPROTEIN"/>
    <property type="match status" value="1"/>
</dbReference>